<accession>A0AAN9MKU4</accession>
<evidence type="ECO:0000313" key="2">
    <source>
        <dbReference type="EMBL" id="KAK7356455.1"/>
    </source>
</evidence>
<protein>
    <submittedName>
        <fullName evidence="2">Uncharacterized protein</fullName>
    </submittedName>
</protein>
<feature type="region of interest" description="Disordered" evidence="1">
    <location>
        <begin position="1"/>
        <end position="33"/>
    </location>
</feature>
<name>A0AAN9MKU4_PHACN</name>
<organism evidence="2 3">
    <name type="scientific">Phaseolus coccineus</name>
    <name type="common">Scarlet runner bean</name>
    <name type="synonym">Phaseolus multiflorus</name>
    <dbReference type="NCBI Taxonomy" id="3886"/>
    <lineage>
        <taxon>Eukaryota</taxon>
        <taxon>Viridiplantae</taxon>
        <taxon>Streptophyta</taxon>
        <taxon>Embryophyta</taxon>
        <taxon>Tracheophyta</taxon>
        <taxon>Spermatophyta</taxon>
        <taxon>Magnoliopsida</taxon>
        <taxon>eudicotyledons</taxon>
        <taxon>Gunneridae</taxon>
        <taxon>Pentapetalae</taxon>
        <taxon>rosids</taxon>
        <taxon>fabids</taxon>
        <taxon>Fabales</taxon>
        <taxon>Fabaceae</taxon>
        <taxon>Papilionoideae</taxon>
        <taxon>50 kb inversion clade</taxon>
        <taxon>NPAAA clade</taxon>
        <taxon>indigoferoid/millettioid clade</taxon>
        <taxon>Phaseoleae</taxon>
        <taxon>Phaseolus</taxon>
    </lineage>
</organism>
<reference evidence="2 3" key="1">
    <citation type="submission" date="2024-01" db="EMBL/GenBank/DDBJ databases">
        <title>The genomes of 5 underutilized Papilionoideae crops provide insights into root nodulation and disease resistanc.</title>
        <authorList>
            <person name="Jiang F."/>
        </authorList>
    </citation>
    <scope>NUCLEOTIDE SEQUENCE [LARGE SCALE GENOMIC DNA]</scope>
    <source>
        <strain evidence="2">JINMINGXINNONG_FW02</strain>
        <tissue evidence="2">Leaves</tissue>
    </source>
</reference>
<dbReference type="Proteomes" id="UP001374584">
    <property type="component" value="Unassembled WGS sequence"/>
</dbReference>
<comment type="caution">
    <text evidence="2">The sequence shown here is derived from an EMBL/GenBank/DDBJ whole genome shotgun (WGS) entry which is preliminary data.</text>
</comment>
<dbReference type="AlphaFoldDB" id="A0AAN9MKU4"/>
<keyword evidence="3" id="KW-1185">Reference proteome</keyword>
<evidence type="ECO:0000313" key="3">
    <source>
        <dbReference type="Proteomes" id="UP001374584"/>
    </source>
</evidence>
<feature type="compositionally biased region" description="Basic residues" evidence="1">
    <location>
        <begin position="1"/>
        <end position="11"/>
    </location>
</feature>
<dbReference type="EMBL" id="JAYMYR010000006">
    <property type="protein sequence ID" value="KAK7356455.1"/>
    <property type="molecule type" value="Genomic_DNA"/>
</dbReference>
<sequence>MPYLRLKKKNHAPCDSAPSFPLPNRLSDGRSKGTICSKRDRPLKGKEVELLKTVDALQDCGCLLRRCGELFHRWVQSRQGPGCHFASFHGFIRDKSLQNHGGWKDSGWALGKLTP</sequence>
<proteinExistence type="predicted"/>
<evidence type="ECO:0000256" key="1">
    <source>
        <dbReference type="SAM" id="MobiDB-lite"/>
    </source>
</evidence>
<gene>
    <name evidence="2" type="ORF">VNO80_15727</name>
</gene>